<feature type="region of interest" description="Disordered" evidence="1">
    <location>
        <begin position="1"/>
        <end position="30"/>
    </location>
</feature>
<evidence type="ECO:0000256" key="1">
    <source>
        <dbReference type="SAM" id="MobiDB-lite"/>
    </source>
</evidence>
<evidence type="ECO:0000313" key="2">
    <source>
        <dbReference type="EMBL" id="VDM51573.1"/>
    </source>
</evidence>
<name>A0A183VHN2_TOXCA</name>
<dbReference type="Proteomes" id="UP000050794">
    <property type="component" value="Unassembled WGS sequence"/>
</dbReference>
<evidence type="ECO:0000313" key="3">
    <source>
        <dbReference type="Proteomes" id="UP000050794"/>
    </source>
</evidence>
<organism evidence="3 4">
    <name type="scientific">Toxocara canis</name>
    <name type="common">Canine roundworm</name>
    <dbReference type="NCBI Taxonomy" id="6265"/>
    <lineage>
        <taxon>Eukaryota</taxon>
        <taxon>Metazoa</taxon>
        <taxon>Ecdysozoa</taxon>
        <taxon>Nematoda</taxon>
        <taxon>Chromadorea</taxon>
        <taxon>Rhabditida</taxon>
        <taxon>Spirurina</taxon>
        <taxon>Ascaridomorpha</taxon>
        <taxon>Ascaridoidea</taxon>
        <taxon>Toxocaridae</taxon>
        <taxon>Toxocara</taxon>
    </lineage>
</organism>
<proteinExistence type="predicted"/>
<protein>
    <submittedName>
        <fullName evidence="4">Dynein regulatory complex protein 1</fullName>
    </submittedName>
</protein>
<evidence type="ECO:0000313" key="4">
    <source>
        <dbReference type="WBParaSite" id="TCNE_0002025601-mRNA-1"/>
    </source>
</evidence>
<sequence>MAASEERKLELERKKQKLAEMNKDKRRREEERCRMLLGRSPLENGALPALPKTISQKDLEDILKPLGIPAQPHIERLVTPTGVASNAVCDC</sequence>
<keyword evidence="3" id="KW-1185">Reference proteome</keyword>
<dbReference type="EMBL" id="UYWY01028940">
    <property type="protein sequence ID" value="VDM51573.1"/>
    <property type="molecule type" value="Genomic_DNA"/>
</dbReference>
<reference evidence="2 3" key="2">
    <citation type="submission" date="2018-11" db="EMBL/GenBank/DDBJ databases">
        <authorList>
            <consortium name="Pathogen Informatics"/>
        </authorList>
    </citation>
    <scope>NUCLEOTIDE SEQUENCE [LARGE SCALE GENOMIC DNA]</scope>
</reference>
<dbReference type="WBParaSite" id="TCNE_0002025601-mRNA-1">
    <property type="protein sequence ID" value="TCNE_0002025601-mRNA-1"/>
    <property type="gene ID" value="TCNE_0002025601"/>
</dbReference>
<dbReference type="AlphaFoldDB" id="A0A183VHN2"/>
<accession>A0A183VHN2</accession>
<gene>
    <name evidence="2" type="ORF">TCNE_LOCUS20252</name>
</gene>
<reference evidence="4" key="1">
    <citation type="submission" date="2016-06" db="UniProtKB">
        <authorList>
            <consortium name="WormBaseParasite"/>
        </authorList>
    </citation>
    <scope>IDENTIFICATION</scope>
</reference>